<dbReference type="PANTHER" id="PTHR35038">
    <property type="entry name" value="DISSIMILATORY SULFITE REDUCTASE SIRA"/>
    <property type="match status" value="1"/>
</dbReference>
<dbReference type="InterPro" id="IPR051829">
    <property type="entry name" value="Multiheme_Cytochr_ET"/>
</dbReference>
<organism evidence="2">
    <name type="scientific">hydrothermal vent metagenome</name>
    <dbReference type="NCBI Taxonomy" id="652676"/>
    <lineage>
        <taxon>unclassified sequences</taxon>
        <taxon>metagenomes</taxon>
        <taxon>ecological metagenomes</taxon>
    </lineage>
</organism>
<dbReference type="SUPFAM" id="SSF48695">
    <property type="entry name" value="Multiheme cytochromes"/>
    <property type="match status" value="1"/>
</dbReference>
<sequence>MAALKTELRGCVPLLALVLIAGVSCLSSSLAVAEGARGGTSEQELLDNPEQIISLLTDGAIAFEAVPNPHWRADACRACHIDEEMKRGKMAPLRNDKINALCGSCHDPSLVAEYIHAVDMGPPDEFLDRMPEEFLAALERGQGVVTCIMCHDLPLQCTEARFPQQELNPLFFRGGPYSSRTDLCFNCHDPENYERYNPHDQITDEGELDTEQCFFCHNVTPNRAAVRSIDDVSFNVVGDLKRLCTGCHPYEPHPGGSWYGATGNKARGEPNHLKVPPEKILKQLKTMEAKGGTIMPLEPGTGSIFCATCHNPHEKGVQFIKRADVGADGYKRLRQGQFAICLACHEM</sequence>
<dbReference type="AlphaFoldDB" id="A0A3B1B9K8"/>
<evidence type="ECO:0000313" key="2">
    <source>
        <dbReference type="EMBL" id="VAX10961.1"/>
    </source>
</evidence>
<reference evidence="2" key="1">
    <citation type="submission" date="2018-06" db="EMBL/GenBank/DDBJ databases">
        <authorList>
            <person name="Zhirakovskaya E."/>
        </authorList>
    </citation>
    <scope>NUCLEOTIDE SEQUENCE</scope>
</reference>
<proteinExistence type="predicted"/>
<gene>
    <name evidence="2" type="ORF">MNBD_GAMMA26-1794</name>
</gene>
<evidence type="ECO:0000256" key="1">
    <source>
        <dbReference type="ARBA" id="ARBA00022729"/>
    </source>
</evidence>
<keyword evidence="1" id="KW-0732">Signal</keyword>
<accession>A0A3B1B9K8</accession>
<dbReference type="EMBL" id="UOFX01000080">
    <property type="protein sequence ID" value="VAX10961.1"/>
    <property type="molecule type" value="Genomic_DNA"/>
</dbReference>
<name>A0A3B1B9K8_9ZZZZ</name>
<protein>
    <submittedName>
        <fullName evidence="2">Uncharacterized protein</fullName>
    </submittedName>
</protein>
<dbReference type="InterPro" id="IPR036280">
    <property type="entry name" value="Multihaem_cyt_sf"/>
</dbReference>
<dbReference type="PROSITE" id="PS51257">
    <property type="entry name" value="PROKAR_LIPOPROTEIN"/>
    <property type="match status" value="1"/>
</dbReference>